<reference evidence="7 8" key="1">
    <citation type="journal article" date="2009" name="Stand. Genomic Sci.">
        <title>Complete genome sequence of Pirellula staleyi type strain (ATCC 27377).</title>
        <authorList>
            <person name="Clum A."/>
            <person name="Tindall B.J."/>
            <person name="Sikorski J."/>
            <person name="Ivanova N."/>
            <person name="Mavrommatis K."/>
            <person name="Lucas S."/>
            <person name="Glavina del Rio T."/>
            <person name="Nolan M."/>
            <person name="Chen F."/>
            <person name="Tice H."/>
            <person name="Pitluck S."/>
            <person name="Cheng J.F."/>
            <person name="Chertkov O."/>
            <person name="Brettin T."/>
            <person name="Han C."/>
            <person name="Detter J.C."/>
            <person name="Kuske C."/>
            <person name="Bruce D."/>
            <person name="Goodwin L."/>
            <person name="Ovchinikova G."/>
            <person name="Pati A."/>
            <person name="Mikhailova N."/>
            <person name="Chen A."/>
            <person name="Palaniappan K."/>
            <person name="Land M."/>
            <person name="Hauser L."/>
            <person name="Chang Y.J."/>
            <person name="Jeffries C.D."/>
            <person name="Chain P."/>
            <person name="Rohde M."/>
            <person name="Goker M."/>
            <person name="Bristow J."/>
            <person name="Eisen J.A."/>
            <person name="Markowitz V."/>
            <person name="Hugenholtz P."/>
            <person name="Kyrpides N.C."/>
            <person name="Klenk H.P."/>
            <person name="Lapidus A."/>
        </authorList>
    </citation>
    <scope>NUCLEOTIDE SEQUENCE [LARGE SCALE GENOMIC DNA]</scope>
    <source>
        <strain evidence="8">ATCC 27377 / DSM 6068 / ICPB 4128</strain>
    </source>
</reference>
<dbReference type="Pfam" id="PF01121">
    <property type="entry name" value="CoaE"/>
    <property type="match status" value="1"/>
</dbReference>
<comment type="pathway">
    <text evidence="5">Cofactor biosynthesis; coenzyme A biosynthesis; CoA from (R)-pantothenate: step 5/5.</text>
</comment>
<evidence type="ECO:0000313" key="8">
    <source>
        <dbReference type="Proteomes" id="UP000001887"/>
    </source>
</evidence>
<comment type="catalytic activity">
    <reaction evidence="5">
        <text>3'-dephospho-CoA + ATP = ADP + CoA + H(+)</text>
        <dbReference type="Rhea" id="RHEA:18245"/>
        <dbReference type="ChEBI" id="CHEBI:15378"/>
        <dbReference type="ChEBI" id="CHEBI:30616"/>
        <dbReference type="ChEBI" id="CHEBI:57287"/>
        <dbReference type="ChEBI" id="CHEBI:57328"/>
        <dbReference type="ChEBI" id="CHEBI:456216"/>
        <dbReference type="EC" id="2.7.1.24"/>
    </reaction>
</comment>
<evidence type="ECO:0000256" key="5">
    <source>
        <dbReference type="HAMAP-Rule" id="MF_00376"/>
    </source>
</evidence>
<keyword evidence="4 5" id="KW-0173">Coenzyme A biosynthesis</keyword>
<comment type="subcellular location">
    <subcellularLocation>
        <location evidence="5">Cytoplasm</location>
    </subcellularLocation>
</comment>
<dbReference type="UniPathway" id="UPA00241">
    <property type="reaction ID" value="UER00356"/>
</dbReference>
<evidence type="ECO:0000256" key="3">
    <source>
        <dbReference type="ARBA" id="ARBA00022840"/>
    </source>
</evidence>
<dbReference type="EMBL" id="CP001848">
    <property type="protein sequence ID" value="ADB18439.1"/>
    <property type="molecule type" value="Genomic_DNA"/>
</dbReference>
<dbReference type="EC" id="2.7.1.24" evidence="5 6"/>
<evidence type="ECO:0000256" key="1">
    <source>
        <dbReference type="ARBA" id="ARBA00009018"/>
    </source>
</evidence>
<dbReference type="Proteomes" id="UP000001887">
    <property type="component" value="Chromosome"/>
</dbReference>
<feature type="binding site" evidence="5">
    <location>
        <begin position="11"/>
        <end position="16"/>
    </location>
    <ligand>
        <name>ATP</name>
        <dbReference type="ChEBI" id="CHEBI:30616"/>
    </ligand>
</feature>
<dbReference type="NCBIfam" id="TIGR00152">
    <property type="entry name" value="dephospho-CoA kinase"/>
    <property type="match status" value="1"/>
</dbReference>
<evidence type="ECO:0000313" key="7">
    <source>
        <dbReference type="EMBL" id="ADB18439.1"/>
    </source>
</evidence>
<dbReference type="Gene3D" id="3.40.50.300">
    <property type="entry name" value="P-loop containing nucleotide triphosphate hydrolases"/>
    <property type="match status" value="1"/>
</dbReference>
<keyword evidence="8" id="KW-1185">Reference proteome</keyword>
<dbReference type="GO" id="GO:0004140">
    <property type="term" value="F:dephospho-CoA kinase activity"/>
    <property type="evidence" value="ECO:0007669"/>
    <property type="project" value="UniProtKB-UniRule"/>
</dbReference>
<dbReference type="AlphaFoldDB" id="D2R074"/>
<dbReference type="HOGENOM" id="CLU_057180_1_1_0"/>
<proteinExistence type="inferred from homology"/>
<keyword evidence="5 7" id="KW-0418">Kinase</keyword>
<dbReference type="GO" id="GO:0015937">
    <property type="term" value="P:coenzyme A biosynthetic process"/>
    <property type="evidence" value="ECO:0007669"/>
    <property type="project" value="UniProtKB-UniRule"/>
</dbReference>
<dbReference type="CDD" id="cd02022">
    <property type="entry name" value="DPCK"/>
    <property type="match status" value="1"/>
</dbReference>
<comment type="function">
    <text evidence="5">Catalyzes the phosphorylation of the 3'-hydroxyl group of dephosphocoenzyme A to form coenzyme A.</text>
</comment>
<dbReference type="PANTHER" id="PTHR10695:SF46">
    <property type="entry name" value="BIFUNCTIONAL COENZYME A SYNTHASE-RELATED"/>
    <property type="match status" value="1"/>
</dbReference>
<sequence length="202" mass="22203">MKVVGLVGGVASGKSLVAKRLAELGGKILSGDETGHAVLRDPEVIEAIRARWGSEVLDSQGQVDRPSVARHVFGDDKKEDRKFLDQLTHPRIKQKLLAELEAHRAADEKLVVLDAALLLEAGWRDLCDVVLFVDAPHEARLARARSRGWSDAMFAAREQAQWPLEKKRTHASAVIDNSGTTAATLQQVDEIFDLLVSRQCGR</sequence>
<name>D2R074_PIRSD</name>
<dbReference type="PANTHER" id="PTHR10695">
    <property type="entry name" value="DEPHOSPHO-COA KINASE-RELATED"/>
    <property type="match status" value="1"/>
</dbReference>
<gene>
    <name evidence="5" type="primary">coaE</name>
    <name evidence="7" type="ordered locus">Psta_3784</name>
</gene>
<evidence type="ECO:0000256" key="2">
    <source>
        <dbReference type="ARBA" id="ARBA00022741"/>
    </source>
</evidence>
<evidence type="ECO:0000256" key="6">
    <source>
        <dbReference type="NCBIfam" id="TIGR00152"/>
    </source>
</evidence>
<keyword evidence="5" id="KW-0963">Cytoplasm</keyword>
<evidence type="ECO:0000256" key="4">
    <source>
        <dbReference type="ARBA" id="ARBA00022993"/>
    </source>
</evidence>
<accession>D2R074</accession>
<keyword evidence="5 7" id="KW-0808">Transferase</keyword>
<dbReference type="eggNOG" id="COG0237">
    <property type="taxonomic scope" value="Bacteria"/>
</dbReference>
<protein>
    <recommendedName>
        <fullName evidence="5 6">Dephospho-CoA kinase</fullName>
        <ecNumber evidence="5 6">2.7.1.24</ecNumber>
    </recommendedName>
    <alternativeName>
        <fullName evidence="5">Dephosphocoenzyme A kinase</fullName>
    </alternativeName>
</protein>
<comment type="similarity">
    <text evidence="1 5">Belongs to the CoaE family.</text>
</comment>
<dbReference type="SUPFAM" id="SSF52540">
    <property type="entry name" value="P-loop containing nucleoside triphosphate hydrolases"/>
    <property type="match status" value="1"/>
</dbReference>
<dbReference type="PROSITE" id="PS51219">
    <property type="entry name" value="DPCK"/>
    <property type="match status" value="1"/>
</dbReference>
<keyword evidence="2 5" id="KW-0547">Nucleotide-binding</keyword>
<dbReference type="InterPro" id="IPR027417">
    <property type="entry name" value="P-loop_NTPase"/>
</dbReference>
<dbReference type="STRING" id="530564.Psta_3784"/>
<dbReference type="KEGG" id="psl:Psta_3784"/>
<dbReference type="HAMAP" id="MF_00376">
    <property type="entry name" value="Dephospho_CoA_kinase"/>
    <property type="match status" value="1"/>
</dbReference>
<dbReference type="OrthoDB" id="9812943at2"/>
<organism evidence="7 8">
    <name type="scientific">Pirellula staleyi (strain ATCC 27377 / DSM 6068 / ICPB 4128)</name>
    <name type="common">Pirella staleyi</name>
    <dbReference type="NCBI Taxonomy" id="530564"/>
    <lineage>
        <taxon>Bacteria</taxon>
        <taxon>Pseudomonadati</taxon>
        <taxon>Planctomycetota</taxon>
        <taxon>Planctomycetia</taxon>
        <taxon>Pirellulales</taxon>
        <taxon>Pirellulaceae</taxon>
        <taxon>Pirellula</taxon>
    </lineage>
</organism>
<keyword evidence="3 5" id="KW-0067">ATP-binding</keyword>
<dbReference type="GO" id="GO:0005524">
    <property type="term" value="F:ATP binding"/>
    <property type="evidence" value="ECO:0007669"/>
    <property type="project" value="UniProtKB-UniRule"/>
</dbReference>
<dbReference type="InterPro" id="IPR001977">
    <property type="entry name" value="Depp_CoAkinase"/>
</dbReference>
<dbReference type="GO" id="GO:0005737">
    <property type="term" value="C:cytoplasm"/>
    <property type="evidence" value="ECO:0007669"/>
    <property type="project" value="UniProtKB-SubCell"/>
</dbReference>